<dbReference type="SUPFAM" id="SSF49785">
    <property type="entry name" value="Galactose-binding domain-like"/>
    <property type="match status" value="1"/>
</dbReference>
<dbReference type="InterPro" id="IPR020635">
    <property type="entry name" value="Tyr_kinase_cat_dom"/>
</dbReference>
<evidence type="ECO:0000256" key="17">
    <source>
        <dbReference type="PROSITE-ProRule" id="PRU10141"/>
    </source>
</evidence>
<dbReference type="Pfam" id="PF00041">
    <property type="entry name" value="fn3"/>
    <property type="match status" value="1"/>
</dbReference>
<dbReference type="PROSITE" id="PS50105">
    <property type="entry name" value="SAM_DOMAIN"/>
    <property type="match status" value="1"/>
</dbReference>
<dbReference type="SUPFAM" id="SSF47769">
    <property type="entry name" value="SAM/Pointed domain"/>
    <property type="match status" value="1"/>
</dbReference>
<dbReference type="GO" id="GO:0005886">
    <property type="term" value="C:plasma membrane"/>
    <property type="evidence" value="ECO:0007669"/>
    <property type="project" value="UniProtKB-SubCell"/>
</dbReference>
<feature type="binding site" evidence="17">
    <location>
        <position position="734"/>
    </location>
    <ligand>
        <name>ATP</name>
        <dbReference type="ChEBI" id="CHEBI:30616"/>
    </ligand>
</feature>
<dbReference type="PROSITE" id="PS51550">
    <property type="entry name" value="EPH_LBD"/>
    <property type="match status" value="1"/>
</dbReference>
<evidence type="ECO:0000313" key="25">
    <source>
        <dbReference type="Proteomes" id="UP001623348"/>
    </source>
</evidence>
<keyword evidence="9 17" id="KW-0547">Nucleotide-binding</keyword>
<evidence type="ECO:0000256" key="12">
    <source>
        <dbReference type="ARBA" id="ARBA00022989"/>
    </source>
</evidence>
<dbReference type="FunFam" id="3.30.200.20:FF:000143">
    <property type="entry name" value="Ephrin type-B receptor 6"/>
    <property type="match status" value="1"/>
</dbReference>
<dbReference type="AlphaFoldDB" id="A0ABC9XTU6"/>
<reference evidence="24 25" key="1">
    <citation type="submission" date="2024-06" db="EMBL/GenBank/DDBJ databases">
        <title>The draft genome of Grus japonensis, version 3.</title>
        <authorList>
            <person name="Nabeshima K."/>
            <person name="Suzuki S."/>
            <person name="Onuma M."/>
        </authorList>
    </citation>
    <scope>NUCLEOTIDE SEQUENCE [LARGE SCALE GENOMIC DNA]</scope>
    <source>
        <strain evidence="24 25">451A</strain>
    </source>
</reference>
<keyword evidence="13" id="KW-0472">Membrane</keyword>
<sequence>MGLWLLWLWVPLGFAEEETLLNTRLETTDLRWTVYPPGEGQWEELSGLDEERQASVRTFEVCSGLGPPGPPQNSWLRSAWVPRRGATHVYAELRFTLLACDSLPRPRPRRRRRDGPDDGPGSRDAPGDALGDGPGDPDALSDGLDDHDGGPGNSPGNHDALSNGPGDPDALSDGLDNHDGSPGNGPGSHDAPGDALGDDPGDPDALSDGLDDHDALSNGLDNHDGGPGNGPGNHDALSDGPGDHSALSDDPGDPDALSNGLDDHDGGPGNGPGNYGALSNHPGNHGALGNGPGNHDALGDGPGNGPGNYGSLSNRPGNSDALSGGPGNPDALGDGPGNGDSPGNSLSNDPGNHRALSNGLGNRNALSNGPGNHDSPSNGLSNSPGNRDPLSNSLDNLEALSNSPGNRHTLSNGLGNDPETTSPLATASATTPETTMPLATALATTLETMMPLATASATTPETTSPLATASATTLETTMPLATASATTLAPVMLGCVCGPGREPDGGLGCRACTPETFKVEAGGGRCAPCPPFSQAPAPGATACPCRPGFYRAPGEGPALRCSAPPSAPRSVVARLNGSGVRLEWSTPRDGGGRPDLTYAVGCRACPERAPCVPCARLVFSPGNAGLRGHGVTVTGLRPYVTYTFTVTARNGVSHLSPHPPPGEEVNVTTTKDGGKLYIDPLTYEDPGVALRDFAQEIDVACVKIEEVIGAGEFGEVCRGRLALPGRPESPVAVKTLKGGAGERQRRDFLGEAARMGQFAHPNVVRLRGVVTASAPAMILTEFMENGALDAFLRGRVGTLGPLQLVAMLRGIAAGMRYLAETGFVHRDLAARNILVDAQLVCKVSDFGLSRALEEESSADPTYTSSLGGKIPIRWTAPEAIAFRKFTSASDAWSYGIVMWEVMSFGERPYWDMSNQDVINAIEQDYRLPPPPRCPTALHRLMLDCWQRDRNARPRFPDIVSALDRLIRHPATLRVTAPDTHRPSPPRLAQRSPPGPPGPPFASVGEWLRTLQLGRYEETFSSAGVTSLELLPRLRSEDLLRMGVTLAGHQQRILDSAQSLQSPPKGDPHF</sequence>
<dbReference type="Gene3D" id="2.10.50.10">
    <property type="entry name" value="Tumor Necrosis Factor Receptor, subunit A, domain 2"/>
    <property type="match status" value="1"/>
</dbReference>
<dbReference type="InterPro" id="IPR008979">
    <property type="entry name" value="Galactose-bd-like_sf"/>
</dbReference>
<name>A0ABC9XTU6_GRUJA</name>
<feature type="domain" description="SAM" evidence="21">
    <location>
        <begin position="998"/>
        <end position="1062"/>
    </location>
</feature>
<evidence type="ECO:0000256" key="15">
    <source>
        <dbReference type="ARBA" id="ARBA00023170"/>
    </source>
</evidence>
<dbReference type="InterPro" id="IPR027936">
    <property type="entry name" value="Eph_TM"/>
</dbReference>
<dbReference type="SMART" id="SM00060">
    <property type="entry name" value="FN3"/>
    <property type="match status" value="1"/>
</dbReference>
<evidence type="ECO:0000313" key="24">
    <source>
        <dbReference type="EMBL" id="GAB0201183.1"/>
    </source>
</evidence>
<evidence type="ECO:0000259" key="22">
    <source>
        <dbReference type="PROSITE" id="PS50853"/>
    </source>
</evidence>
<dbReference type="GO" id="GO:0004714">
    <property type="term" value="F:transmembrane receptor protein tyrosine kinase activity"/>
    <property type="evidence" value="ECO:0007669"/>
    <property type="project" value="UniProtKB-EC"/>
</dbReference>
<evidence type="ECO:0000256" key="14">
    <source>
        <dbReference type="ARBA" id="ARBA00023137"/>
    </source>
</evidence>
<dbReference type="InterPro" id="IPR050449">
    <property type="entry name" value="Ephrin_rcpt_TKs"/>
</dbReference>
<dbReference type="InterPro" id="IPR008266">
    <property type="entry name" value="Tyr_kinase_AS"/>
</dbReference>
<keyword evidence="14" id="KW-0829">Tyrosine-protein kinase</keyword>
<dbReference type="EMBL" id="BAAFJT010000030">
    <property type="protein sequence ID" value="GAB0201183.1"/>
    <property type="molecule type" value="Genomic_DNA"/>
</dbReference>
<keyword evidence="12" id="KW-1133">Transmembrane helix</keyword>
<keyword evidence="10" id="KW-0418">Kinase</keyword>
<feature type="compositionally biased region" description="Low complexity" evidence="18">
    <location>
        <begin position="375"/>
        <end position="386"/>
    </location>
</feature>
<feature type="signal peptide" evidence="19">
    <location>
        <begin position="1"/>
        <end position="15"/>
    </location>
</feature>
<dbReference type="InterPro" id="IPR001245">
    <property type="entry name" value="Ser-Thr/Tyr_kinase_cat_dom"/>
</dbReference>
<dbReference type="InterPro" id="IPR016257">
    <property type="entry name" value="Tyr_kinase_ephrin_rcpt"/>
</dbReference>
<evidence type="ECO:0000256" key="11">
    <source>
        <dbReference type="ARBA" id="ARBA00022840"/>
    </source>
</evidence>
<keyword evidence="3" id="KW-1003">Cell membrane</keyword>
<proteinExistence type="predicted"/>
<gene>
    <name evidence="24" type="ORF">GRJ2_002583900</name>
</gene>
<keyword evidence="16" id="KW-0325">Glycoprotein</keyword>
<dbReference type="InterPro" id="IPR001660">
    <property type="entry name" value="SAM"/>
</dbReference>
<dbReference type="CDD" id="cd00063">
    <property type="entry name" value="FN3"/>
    <property type="match status" value="1"/>
</dbReference>
<feature type="domain" description="Protein kinase" evidence="20">
    <location>
        <begin position="702"/>
        <end position="971"/>
    </location>
</feature>
<evidence type="ECO:0000256" key="3">
    <source>
        <dbReference type="ARBA" id="ARBA00022475"/>
    </source>
</evidence>
<keyword evidence="25" id="KW-1185">Reference proteome</keyword>
<dbReference type="FunFam" id="1.10.510.10:FF:000268">
    <property type="entry name" value="Receptor protein-tyrosine kinase"/>
    <property type="match status" value="1"/>
</dbReference>
<dbReference type="Gene3D" id="1.10.150.50">
    <property type="entry name" value="Transcription Factor, Ets-1"/>
    <property type="match status" value="1"/>
</dbReference>
<dbReference type="Pfam" id="PF07714">
    <property type="entry name" value="PK_Tyr_Ser-Thr"/>
    <property type="match status" value="1"/>
</dbReference>
<feature type="domain" description="Fibronectin type-III" evidence="22">
    <location>
        <begin position="564"/>
        <end position="673"/>
    </location>
</feature>
<evidence type="ECO:0000256" key="7">
    <source>
        <dbReference type="ARBA" id="ARBA00022729"/>
    </source>
</evidence>
<dbReference type="PROSITE" id="PS00107">
    <property type="entry name" value="PROTEIN_KINASE_ATP"/>
    <property type="match status" value="1"/>
</dbReference>
<evidence type="ECO:0000259" key="21">
    <source>
        <dbReference type="PROSITE" id="PS50105"/>
    </source>
</evidence>
<dbReference type="EC" id="2.7.10.1" evidence="2"/>
<dbReference type="InterPro" id="IPR017441">
    <property type="entry name" value="Protein_kinase_ATP_BS"/>
</dbReference>
<dbReference type="PRINTS" id="PR00109">
    <property type="entry name" value="TYRKINASE"/>
</dbReference>
<evidence type="ECO:0000256" key="6">
    <source>
        <dbReference type="ARBA" id="ARBA00022692"/>
    </source>
</evidence>
<feature type="domain" description="Eph LBD" evidence="23">
    <location>
        <begin position="17"/>
        <end position="104"/>
    </location>
</feature>
<dbReference type="GO" id="GO:0048013">
    <property type="term" value="P:ephrin receptor signaling pathway"/>
    <property type="evidence" value="ECO:0007669"/>
    <property type="project" value="UniProtKB-ARBA"/>
</dbReference>
<evidence type="ECO:0000256" key="16">
    <source>
        <dbReference type="ARBA" id="ARBA00023180"/>
    </source>
</evidence>
<keyword evidence="4" id="KW-0597">Phosphoprotein</keyword>
<evidence type="ECO:0000256" key="10">
    <source>
        <dbReference type="ARBA" id="ARBA00022777"/>
    </source>
</evidence>
<keyword evidence="8" id="KW-0677">Repeat</keyword>
<feature type="compositionally biased region" description="Low complexity" evidence="18">
    <location>
        <begin position="418"/>
        <end position="435"/>
    </location>
</feature>
<dbReference type="InterPro" id="IPR013783">
    <property type="entry name" value="Ig-like_fold"/>
</dbReference>
<evidence type="ECO:0000256" key="18">
    <source>
        <dbReference type="SAM" id="MobiDB-lite"/>
    </source>
</evidence>
<feature type="compositionally biased region" description="Polar residues" evidence="18">
    <location>
        <begin position="311"/>
        <end position="321"/>
    </location>
</feature>
<dbReference type="PIRSF" id="PIRSF000666">
    <property type="entry name" value="TyrPK_ephrin_receptor"/>
    <property type="match status" value="1"/>
</dbReference>
<evidence type="ECO:0000256" key="4">
    <source>
        <dbReference type="ARBA" id="ARBA00022553"/>
    </source>
</evidence>
<dbReference type="Pfam" id="PF00536">
    <property type="entry name" value="SAM_1"/>
    <property type="match status" value="1"/>
</dbReference>
<feature type="chain" id="PRO_5044778773" description="receptor protein-tyrosine kinase" evidence="19">
    <location>
        <begin position="16"/>
        <end position="1069"/>
    </location>
</feature>
<dbReference type="Pfam" id="PF01404">
    <property type="entry name" value="Ephrin_lbd"/>
    <property type="match status" value="1"/>
</dbReference>
<dbReference type="PANTHER" id="PTHR46877:SF19">
    <property type="entry name" value="RECEPTOR PROTEIN-TYROSINE KINASE"/>
    <property type="match status" value="1"/>
</dbReference>
<dbReference type="InterPro" id="IPR003961">
    <property type="entry name" value="FN3_dom"/>
</dbReference>
<evidence type="ECO:0000256" key="19">
    <source>
        <dbReference type="SAM" id="SignalP"/>
    </source>
</evidence>
<feature type="compositionally biased region" description="Polar residues" evidence="18">
    <location>
        <begin position="389"/>
        <end position="414"/>
    </location>
</feature>
<evidence type="ECO:0000256" key="5">
    <source>
        <dbReference type="ARBA" id="ARBA00022679"/>
    </source>
</evidence>
<keyword evidence="7 19" id="KW-0732">Signal</keyword>
<dbReference type="InterPro" id="IPR001090">
    <property type="entry name" value="Ephrin_rcpt_lig-bd_dom"/>
</dbReference>
<dbReference type="SMART" id="SM00615">
    <property type="entry name" value="EPH_lbd"/>
    <property type="match status" value="1"/>
</dbReference>
<dbReference type="GO" id="GO:0005524">
    <property type="term" value="F:ATP binding"/>
    <property type="evidence" value="ECO:0007669"/>
    <property type="project" value="UniProtKB-UniRule"/>
</dbReference>
<keyword evidence="11 17" id="KW-0067">ATP-binding</keyword>
<dbReference type="SUPFAM" id="SSF49265">
    <property type="entry name" value="Fibronectin type III"/>
    <property type="match status" value="1"/>
</dbReference>
<keyword evidence="15 24" id="KW-0675">Receptor</keyword>
<dbReference type="SUPFAM" id="SSF56112">
    <property type="entry name" value="Protein kinase-like (PK-like)"/>
    <property type="match status" value="1"/>
</dbReference>
<dbReference type="PROSITE" id="PS50853">
    <property type="entry name" value="FN3"/>
    <property type="match status" value="1"/>
</dbReference>
<feature type="region of interest" description="Disordered" evidence="18">
    <location>
        <begin position="104"/>
        <end position="435"/>
    </location>
</feature>
<evidence type="ECO:0000256" key="9">
    <source>
        <dbReference type="ARBA" id="ARBA00022741"/>
    </source>
</evidence>
<feature type="compositionally biased region" description="Polar residues" evidence="18">
    <location>
        <begin position="359"/>
        <end position="370"/>
    </location>
</feature>
<dbReference type="Pfam" id="PF14575">
    <property type="entry name" value="EphA2_TM"/>
    <property type="match status" value="1"/>
</dbReference>
<keyword evidence="6" id="KW-0812">Transmembrane</keyword>
<comment type="subcellular location">
    <subcellularLocation>
        <location evidence="1">Cell membrane</location>
        <topology evidence="1">Single-pass type I membrane protein</topology>
    </subcellularLocation>
</comment>
<dbReference type="Gene3D" id="3.30.200.20">
    <property type="entry name" value="Phosphorylase Kinase, domain 1"/>
    <property type="match status" value="1"/>
</dbReference>
<dbReference type="Gene3D" id="2.60.40.10">
    <property type="entry name" value="Immunoglobulins"/>
    <property type="match status" value="1"/>
</dbReference>
<evidence type="ECO:0000256" key="13">
    <source>
        <dbReference type="ARBA" id="ARBA00023136"/>
    </source>
</evidence>
<feature type="compositionally biased region" description="Low complexity" evidence="18">
    <location>
        <begin position="122"/>
        <end position="142"/>
    </location>
</feature>
<dbReference type="SMART" id="SM00219">
    <property type="entry name" value="TyrKc"/>
    <property type="match status" value="1"/>
</dbReference>
<dbReference type="PROSITE" id="PS00109">
    <property type="entry name" value="PROTEIN_KINASE_TYR"/>
    <property type="match status" value="1"/>
</dbReference>
<dbReference type="InterPro" id="IPR036116">
    <property type="entry name" value="FN3_sf"/>
</dbReference>
<dbReference type="FunFam" id="2.60.40.10:FF:000059">
    <property type="entry name" value="Ephrin type-A receptor 6"/>
    <property type="match status" value="1"/>
</dbReference>
<evidence type="ECO:0000259" key="23">
    <source>
        <dbReference type="PROSITE" id="PS51550"/>
    </source>
</evidence>
<evidence type="ECO:0000256" key="8">
    <source>
        <dbReference type="ARBA" id="ARBA00022737"/>
    </source>
</evidence>
<evidence type="ECO:0000256" key="2">
    <source>
        <dbReference type="ARBA" id="ARBA00011902"/>
    </source>
</evidence>
<dbReference type="InterPro" id="IPR013761">
    <property type="entry name" value="SAM/pointed_sf"/>
</dbReference>
<dbReference type="Proteomes" id="UP001623348">
    <property type="component" value="Unassembled WGS sequence"/>
</dbReference>
<evidence type="ECO:0000259" key="20">
    <source>
        <dbReference type="PROSITE" id="PS50011"/>
    </source>
</evidence>
<organism evidence="24 25">
    <name type="scientific">Grus japonensis</name>
    <name type="common">Japanese crane</name>
    <name type="synonym">Red-crowned crane</name>
    <dbReference type="NCBI Taxonomy" id="30415"/>
    <lineage>
        <taxon>Eukaryota</taxon>
        <taxon>Metazoa</taxon>
        <taxon>Chordata</taxon>
        <taxon>Craniata</taxon>
        <taxon>Vertebrata</taxon>
        <taxon>Euteleostomi</taxon>
        <taxon>Archelosauria</taxon>
        <taxon>Archosauria</taxon>
        <taxon>Dinosauria</taxon>
        <taxon>Saurischia</taxon>
        <taxon>Theropoda</taxon>
        <taxon>Coelurosauria</taxon>
        <taxon>Aves</taxon>
        <taxon>Neognathae</taxon>
        <taxon>Neoaves</taxon>
        <taxon>Gruiformes</taxon>
        <taxon>Gruidae</taxon>
        <taxon>Grus</taxon>
    </lineage>
</organism>
<evidence type="ECO:0000256" key="1">
    <source>
        <dbReference type="ARBA" id="ARBA00004251"/>
    </source>
</evidence>
<keyword evidence="5" id="KW-0808">Transferase</keyword>
<dbReference type="InterPro" id="IPR000719">
    <property type="entry name" value="Prot_kinase_dom"/>
</dbReference>
<dbReference type="SMART" id="SM00454">
    <property type="entry name" value="SAM"/>
    <property type="match status" value="1"/>
</dbReference>
<dbReference type="PANTHER" id="PTHR46877">
    <property type="entry name" value="EPH RECEPTOR A5"/>
    <property type="match status" value="1"/>
</dbReference>
<feature type="region of interest" description="Disordered" evidence="18">
    <location>
        <begin position="972"/>
        <end position="1002"/>
    </location>
</feature>
<dbReference type="PROSITE" id="PS50011">
    <property type="entry name" value="PROTEIN_KINASE_DOM"/>
    <property type="match status" value="1"/>
</dbReference>
<protein>
    <recommendedName>
        <fullName evidence="2">receptor protein-tyrosine kinase</fullName>
        <ecNumber evidence="2">2.7.10.1</ecNumber>
    </recommendedName>
</protein>
<accession>A0ABC9XTU6</accession>
<comment type="caution">
    <text evidence="24">The sequence shown here is derived from an EMBL/GenBank/DDBJ whole genome shotgun (WGS) entry which is preliminary data.</text>
</comment>
<dbReference type="Gene3D" id="2.60.120.260">
    <property type="entry name" value="Galactose-binding domain-like"/>
    <property type="match status" value="1"/>
</dbReference>
<dbReference type="Gene3D" id="1.10.510.10">
    <property type="entry name" value="Transferase(Phosphotransferase) domain 1"/>
    <property type="match status" value="1"/>
</dbReference>
<dbReference type="InterPro" id="IPR011009">
    <property type="entry name" value="Kinase-like_dom_sf"/>
</dbReference>